<organism evidence="3 4">
    <name type="scientific">Eggerthella guodeyinii</name>
    <dbReference type="NCBI Taxonomy" id="2690837"/>
    <lineage>
        <taxon>Bacteria</taxon>
        <taxon>Bacillati</taxon>
        <taxon>Actinomycetota</taxon>
        <taxon>Coriobacteriia</taxon>
        <taxon>Eggerthellales</taxon>
        <taxon>Eggerthellaceae</taxon>
        <taxon>Eggerthella</taxon>
    </lineage>
</organism>
<sequence length="234" mass="26232">MRINEPMRRRKKRGGARMPTAKPISDLQRNMAAITHECQKTKCPIYLTKNGTATLVIMDADAFGEEMSAHHAVYDRKARVFALSCEAMKTNWPAASVRSKTRAQMPVRLGRLAMAGGDHADHSFGVKLTDEALCAHAALPAQRIFDHLDNDLDLPATSPELSQAYDPACNAAQPPFACRVLCCEHYGIYYRVDETDRAVTVFAIEDQRRNPLTRFESYEYTVEALPSRCDQPRS</sequence>
<dbReference type="Proteomes" id="UP000438093">
    <property type="component" value="Unassembled WGS sequence"/>
</dbReference>
<proteinExistence type="inferred from homology"/>
<protein>
    <recommendedName>
        <fullName evidence="5">Type II toxin-antitoxin system Phd/YefM family antitoxin</fullName>
    </recommendedName>
</protein>
<comment type="caution">
    <text evidence="3">The sequence shown here is derived from an EMBL/GenBank/DDBJ whole genome shotgun (WGS) entry which is preliminary data.</text>
</comment>
<keyword evidence="4" id="KW-1185">Reference proteome</keyword>
<dbReference type="EMBL" id="VTFY01000011">
    <property type="protein sequence ID" value="MRX83412.1"/>
    <property type="molecule type" value="Genomic_DNA"/>
</dbReference>
<dbReference type="InterPro" id="IPR036165">
    <property type="entry name" value="YefM-like_sf"/>
</dbReference>
<dbReference type="Pfam" id="PF05016">
    <property type="entry name" value="ParE_toxin"/>
    <property type="match status" value="1"/>
</dbReference>
<name>A0A6N7RQX1_9ACTN</name>
<dbReference type="InterPro" id="IPR007712">
    <property type="entry name" value="RelE/ParE_toxin"/>
</dbReference>
<evidence type="ECO:0008006" key="5">
    <source>
        <dbReference type="Google" id="ProtNLM"/>
    </source>
</evidence>
<accession>A0A6N7RQX1</accession>
<dbReference type="SUPFAM" id="SSF143120">
    <property type="entry name" value="YefM-like"/>
    <property type="match status" value="1"/>
</dbReference>
<evidence type="ECO:0000313" key="4">
    <source>
        <dbReference type="Proteomes" id="UP000438093"/>
    </source>
</evidence>
<comment type="similarity">
    <text evidence="1">Belongs to the phD/YefM antitoxin family.</text>
</comment>
<evidence type="ECO:0000256" key="1">
    <source>
        <dbReference type="ARBA" id="ARBA00009981"/>
    </source>
</evidence>
<evidence type="ECO:0000256" key="2">
    <source>
        <dbReference type="SAM" id="MobiDB-lite"/>
    </source>
</evidence>
<gene>
    <name evidence="3" type="ORF">GJG86_13060</name>
</gene>
<dbReference type="AlphaFoldDB" id="A0A6N7RQX1"/>
<evidence type="ECO:0000313" key="3">
    <source>
        <dbReference type="EMBL" id="MRX83412.1"/>
    </source>
</evidence>
<reference evidence="4" key="1">
    <citation type="submission" date="2019-08" db="EMBL/GenBank/DDBJ databases">
        <title>Arthrobacter sp. nov., isolated from plateau pika and Tibetan wild ass.</title>
        <authorList>
            <person name="Ge Y."/>
        </authorList>
    </citation>
    <scope>NUCLEOTIDE SEQUENCE [LARGE SCALE GENOMIC DNA]</scope>
    <source>
        <strain evidence="4">HF-4214</strain>
    </source>
</reference>
<feature type="region of interest" description="Disordered" evidence="2">
    <location>
        <begin position="1"/>
        <end position="21"/>
    </location>
</feature>